<dbReference type="Proteomes" id="UP001213664">
    <property type="component" value="Chromosome"/>
</dbReference>
<dbReference type="SUPFAM" id="SSF46689">
    <property type="entry name" value="Homeodomain-like"/>
    <property type="match status" value="1"/>
</dbReference>
<evidence type="ECO:0000313" key="4">
    <source>
        <dbReference type="EMBL" id="WEK38526.1"/>
    </source>
</evidence>
<accession>A0AAJ6BKJ2</accession>
<dbReference type="GO" id="GO:0003677">
    <property type="term" value="F:DNA binding"/>
    <property type="evidence" value="ECO:0007669"/>
    <property type="project" value="UniProtKB-UniRule"/>
</dbReference>
<name>A0AAJ6BKJ2_9CAUL</name>
<dbReference type="PROSITE" id="PS50977">
    <property type="entry name" value="HTH_TETR_2"/>
    <property type="match status" value="1"/>
</dbReference>
<organism evidence="4 5">
    <name type="scientific">Candidatus Brevundimonas colombiensis</name>
    <dbReference type="NCBI Taxonomy" id="3121376"/>
    <lineage>
        <taxon>Bacteria</taxon>
        <taxon>Pseudomonadati</taxon>
        <taxon>Pseudomonadota</taxon>
        <taxon>Alphaproteobacteria</taxon>
        <taxon>Caulobacterales</taxon>
        <taxon>Caulobacteraceae</taxon>
        <taxon>Brevundimonas</taxon>
    </lineage>
</organism>
<evidence type="ECO:0000259" key="3">
    <source>
        <dbReference type="PROSITE" id="PS50977"/>
    </source>
</evidence>
<feature type="domain" description="HTH tetR-type" evidence="3">
    <location>
        <begin position="166"/>
        <end position="226"/>
    </location>
</feature>
<gene>
    <name evidence="4" type="ORF">P0Y50_08150</name>
</gene>
<dbReference type="Gene3D" id="1.10.357.10">
    <property type="entry name" value="Tetracycline Repressor, domain 2"/>
    <property type="match status" value="1"/>
</dbReference>
<evidence type="ECO:0000313" key="5">
    <source>
        <dbReference type="Proteomes" id="UP001213664"/>
    </source>
</evidence>
<dbReference type="AlphaFoldDB" id="A0AAJ6BKJ2"/>
<evidence type="ECO:0000256" key="2">
    <source>
        <dbReference type="PROSITE-ProRule" id="PRU00335"/>
    </source>
</evidence>
<reference evidence="4" key="1">
    <citation type="submission" date="2023-03" db="EMBL/GenBank/DDBJ databases">
        <title>Andean soil-derived lignocellulolytic bacterial consortium as a source of novel taxa and putative plastic-active enzymes.</title>
        <authorList>
            <person name="Diaz-Garcia L."/>
            <person name="Chuvochina M."/>
            <person name="Feuerriegel G."/>
            <person name="Bunk B."/>
            <person name="Sproer C."/>
            <person name="Streit W.R."/>
            <person name="Rodriguez L.M."/>
            <person name="Overmann J."/>
            <person name="Jimenez D.J."/>
        </authorList>
    </citation>
    <scope>NUCLEOTIDE SEQUENCE</scope>
    <source>
        <strain evidence="4">MAG 833</strain>
    </source>
</reference>
<evidence type="ECO:0000256" key="1">
    <source>
        <dbReference type="ARBA" id="ARBA00023125"/>
    </source>
</evidence>
<feature type="DNA-binding region" description="H-T-H motif" evidence="2">
    <location>
        <begin position="189"/>
        <end position="208"/>
    </location>
</feature>
<sequence>MYGSSQRRAIQQADSWLDSRLMDAAAGAPWPAEAFPAFAAEMIDAWVDTRRVEAQAEACDLMSRSRVPSETVPLWIDLWDQFWVQLLPLFTLDPEHAPIVSSILQSERLAHLARWRWPHDRAGLEEVCVRLVARLSGDASLLARASPWRSGAERLTQQETGFPPLTGAAARIAQAVVAAVDEDGEEGLTHRAAAKRAGLSLGAVTHHFPTRSALTAAGYACLYQRLVDAAQGPGGRTAEHGDLGLHLSSMLDISAGAPGAGAFELFFLAATRDEALTPFAARVRYSRGLNTLRFLTPVAPDLTRLDGVLLSHWILSVGRSANAGHQRQDEAVRQFSHWAKVLFSRD</sequence>
<dbReference type="InterPro" id="IPR009057">
    <property type="entry name" value="Homeodomain-like_sf"/>
</dbReference>
<proteinExistence type="predicted"/>
<keyword evidence="1 2" id="KW-0238">DNA-binding</keyword>
<dbReference type="InterPro" id="IPR001647">
    <property type="entry name" value="HTH_TetR"/>
</dbReference>
<protein>
    <recommendedName>
        <fullName evidence="3">HTH tetR-type domain-containing protein</fullName>
    </recommendedName>
</protein>
<dbReference type="EMBL" id="CP119326">
    <property type="protein sequence ID" value="WEK38526.1"/>
    <property type="molecule type" value="Genomic_DNA"/>
</dbReference>